<reference evidence="4" key="1">
    <citation type="submission" date="2021-05" db="EMBL/GenBank/DDBJ databases">
        <authorList>
            <person name="Pietrasiak N."/>
            <person name="Ward R."/>
            <person name="Stajich J.E."/>
            <person name="Kurbessoian T."/>
        </authorList>
    </citation>
    <scope>NUCLEOTIDE SEQUENCE</scope>
    <source>
        <strain evidence="4">JT2-VF2</strain>
    </source>
</reference>
<dbReference type="GO" id="GO:0016020">
    <property type="term" value="C:membrane"/>
    <property type="evidence" value="ECO:0007669"/>
    <property type="project" value="InterPro"/>
</dbReference>
<evidence type="ECO:0000313" key="5">
    <source>
        <dbReference type="Proteomes" id="UP000715781"/>
    </source>
</evidence>
<feature type="transmembrane region" description="Helical" evidence="2">
    <location>
        <begin position="164"/>
        <end position="186"/>
    </location>
</feature>
<proteinExistence type="inferred from homology"/>
<name>A0A951Q3D4_9NOST</name>
<dbReference type="InterPro" id="IPR000620">
    <property type="entry name" value="EamA_dom"/>
</dbReference>
<feature type="transmembrane region" description="Helical" evidence="2">
    <location>
        <begin position="237"/>
        <end position="256"/>
    </location>
</feature>
<evidence type="ECO:0000259" key="3">
    <source>
        <dbReference type="Pfam" id="PF00892"/>
    </source>
</evidence>
<feature type="transmembrane region" description="Helical" evidence="2">
    <location>
        <begin position="50"/>
        <end position="68"/>
    </location>
</feature>
<feature type="domain" description="EamA" evidence="3">
    <location>
        <begin position="169"/>
        <end position="309"/>
    </location>
</feature>
<dbReference type="Pfam" id="PF00892">
    <property type="entry name" value="EamA"/>
    <property type="match status" value="2"/>
</dbReference>
<dbReference type="PANTHER" id="PTHR22911">
    <property type="entry name" value="ACYL-MALONYL CONDENSING ENZYME-RELATED"/>
    <property type="match status" value="1"/>
</dbReference>
<feature type="transmembrane region" description="Helical" evidence="2">
    <location>
        <begin position="134"/>
        <end position="152"/>
    </location>
</feature>
<feature type="transmembrane region" description="Helical" evidence="2">
    <location>
        <begin position="198"/>
        <end position="217"/>
    </location>
</feature>
<keyword evidence="2" id="KW-1133">Transmembrane helix</keyword>
<dbReference type="PANTHER" id="PTHR22911:SF137">
    <property type="entry name" value="SOLUTE CARRIER FAMILY 35 MEMBER G2-RELATED"/>
    <property type="match status" value="1"/>
</dbReference>
<gene>
    <name evidence="4" type="ORF">KME32_21950</name>
</gene>
<evidence type="ECO:0000256" key="1">
    <source>
        <dbReference type="ARBA" id="ARBA00007362"/>
    </source>
</evidence>
<feature type="transmembrane region" description="Helical" evidence="2">
    <location>
        <begin position="262"/>
        <end position="283"/>
    </location>
</feature>
<dbReference type="SUPFAM" id="SSF103481">
    <property type="entry name" value="Multidrug resistance efflux transporter EmrE"/>
    <property type="match status" value="2"/>
</dbReference>
<dbReference type="AlphaFoldDB" id="A0A951Q3D4"/>
<comment type="caution">
    <text evidence="4">The sequence shown here is derived from an EMBL/GenBank/DDBJ whole genome shotgun (WGS) entry which is preliminary data.</text>
</comment>
<keyword evidence="2" id="KW-0812">Transmembrane</keyword>
<organism evidence="4 5">
    <name type="scientific">Mojavia pulchra JT2-VF2</name>
    <dbReference type="NCBI Taxonomy" id="287848"/>
    <lineage>
        <taxon>Bacteria</taxon>
        <taxon>Bacillati</taxon>
        <taxon>Cyanobacteriota</taxon>
        <taxon>Cyanophyceae</taxon>
        <taxon>Nostocales</taxon>
        <taxon>Nostocaceae</taxon>
    </lineage>
</organism>
<feature type="domain" description="EamA" evidence="3">
    <location>
        <begin position="17"/>
        <end position="151"/>
    </location>
</feature>
<accession>A0A951Q3D4</accession>
<feature type="transmembrane region" description="Helical" evidence="2">
    <location>
        <begin position="20"/>
        <end position="38"/>
    </location>
</feature>
<comment type="similarity">
    <text evidence="1">Belongs to the EamA transporter family.</text>
</comment>
<protein>
    <submittedName>
        <fullName evidence="4">DMT family transporter</fullName>
    </submittedName>
</protein>
<reference evidence="4" key="2">
    <citation type="journal article" date="2022" name="Microbiol. Resour. Announc.">
        <title>Metagenome Sequencing to Explore Phylogenomics of Terrestrial Cyanobacteria.</title>
        <authorList>
            <person name="Ward R.D."/>
            <person name="Stajich J.E."/>
            <person name="Johansen J.R."/>
            <person name="Huntemann M."/>
            <person name="Clum A."/>
            <person name="Foster B."/>
            <person name="Foster B."/>
            <person name="Roux S."/>
            <person name="Palaniappan K."/>
            <person name="Varghese N."/>
            <person name="Mukherjee S."/>
            <person name="Reddy T.B.K."/>
            <person name="Daum C."/>
            <person name="Copeland A."/>
            <person name="Chen I.A."/>
            <person name="Ivanova N.N."/>
            <person name="Kyrpides N.C."/>
            <person name="Shapiro N."/>
            <person name="Eloe-Fadrosh E.A."/>
            <person name="Pietrasiak N."/>
        </authorList>
    </citation>
    <scope>NUCLEOTIDE SEQUENCE</scope>
    <source>
        <strain evidence="4">JT2-VF2</strain>
    </source>
</reference>
<sequence length="312" mass="33165">MHTIFNNFLIFSLTDLKGEVAALAAACLWAVASVVYGLLGQRIPPMQLNLIKGIIAIALLLLTILLSGELLPKLSPLPVCLLFLSGAVGIGWGDTAFLAAINYLGARRVLLLGTLAPPTTAIAAMILLKEQLNVNAWCGIILTILGVAWVVTERIPGTNEVSSTHLWQGIGFGLLAAITNAAGTVISRMAFATGSVTPLWAALLRLIAGVLTILVSAWFSNRRETAFSYPYWQSKRIILASFFAAFCGTFLGIWLQQIAIKFTAAGIASTLLQTSPLFVIPIAMQMGEKISLRAIAGVGIAIAGIGLLFYLN</sequence>
<evidence type="ECO:0000256" key="2">
    <source>
        <dbReference type="SAM" id="Phobius"/>
    </source>
</evidence>
<keyword evidence="2" id="KW-0472">Membrane</keyword>
<feature type="transmembrane region" description="Helical" evidence="2">
    <location>
        <begin position="74"/>
        <end position="97"/>
    </location>
</feature>
<dbReference type="Proteomes" id="UP000715781">
    <property type="component" value="Unassembled WGS sequence"/>
</dbReference>
<feature type="transmembrane region" description="Helical" evidence="2">
    <location>
        <begin position="109"/>
        <end position="128"/>
    </location>
</feature>
<dbReference type="InterPro" id="IPR037185">
    <property type="entry name" value="EmrE-like"/>
</dbReference>
<dbReference type="EMBL" id="JAHHHN010000015">
    <property type="protein sequence ID" value="MBW4563757.1"/>
    <property type="molecule type" value="Genomic_DNA"/>
</dbReference>
<feature type="transmembrane region" description="Helical" evidence="2">
    <location>
        <begin position="290"/>
        <end position="311"/>
    </location>
</feature>
<evidence type="ECO:0000313" key="4">
    <source>
        <dbReference type="EMBL" id="MBW4563757.1"/>
    </source>
</evidence>